<dbReference type="CDD" id="cd04301">
    <property type="entry name" value="NAT_SF"/>
    <property type="match status" value="1"/>
</dbReference>
<evidence type="ECO:0000259" key="3">
    <source>
        <dbReference type="PROSITE" id="PS51186"/>
    </source>
</evidence>
<dbReference type="PROSITE" id="PS51186">
    <property type="entry name" value="GNAT"/>
    <property type="match status" value="1"/>
</dbReference>
<dbReference type="EMBL" id="CP046622">
    <property type="protein sequence ID" value="QGW83629.1"/>
    <property type="molecule type" value="Genomic_DNA"/>
</dbReference>
<reference evidence="4 5" key="1">
    <citation type="submission" date="2019-12" db="EMBL/GenBank/DDBJ databases">
        <title>Hybrid Genome Assemblies of two High G+C Isolates from Undergraduate Microbiology Courses.</title>
        <authorList>
            <person name="Ne Ville C.J."/>
            <person name="Enright D."/>
            <person name="Hernandez I."/>
            <person name="Dodsworth J."/>
            <person name="Orwin P.M."/>
        </authorList>
    </citation>
    <scope>NUCLEOTIDE SEQUENCE [LARGE SCALE GENOMIC DNA]</scope>
    <source>
        <strain evidence="4 5">CSUSB</strain>
    </source>
</reference>
<sequence length="161" mass="18388">MTTSSSPSPSSSLLVRPPVPEDYAGWKPLWDGYNAFYEREGPTALPEEITRVTWQRFFDAYEPVHALVAERDGRLVGLTHYLFHRSTTRIEPNCYLQDLFTLPSERGRGVGRQLIEGVYAHVKRVGAHRVYWQTHVTNTAGRMLYDKMASHDGFIVYGTLV</sequence>
<dbReference type="GO" id="GO:0016747">
    <property type="term" value="F:acyltransferase activity, transferring groups other than amino-acyl groups"/>
    <property type="evidence" value="ECO:0007669"/>
    <property type="project" value="InterPro"/>
</dbReference>
<protein>
    <submittedName>
        <fullName evidence="4">GNAT family N-acetyltransferase</fullName>
    </submittedName>
</protein>
<keyword evidence="1 4" id="KW-0808">Transferase</keyword>
<dbReference type="Gene3D" id="3.40.630.30">
    <property type="match status" value="1"/>
</dbReference>
<dbReference type="PANTHER" id="PTHR43877">
    <property type="entry name" value="AMINOALKYLPHOSPHONATE N-ACETYLTRANSFERASE-RELATED-RELATED"/>
    <property type="match status" value="1"/>
</dbReference>
<dbReference type="AlphaFoldDB" id="A0A6I6HL68"/>
<dbReference type="InterPro" id="IPR016181">
    <property type="entry name" value="Acyl_CoA_acyltransferase"/>
</dbReference>
<proteinExistence type="predicted"/>
<feature type="domain" description="N-acetyltransferase" evidence="3">
    <location>
        <begin position="13"/>
        <end position="161"/>
    </location>
</feature>
<dbReference type="RefSeq" id="WP_157615022.1">
    <property type="nucleotide sequence ID" value="NZ_CP046622.1"/>
</dbReference>
<dbReference type="Proteomes" id="UP000425817">
    <property type="component" value="Chromosome"/>
</dbReference>
<dbReference type="SUPFAM" id="SSF55729">
    <property type="entry name" value="Acyl-CoA N-acyltransferases (Nat)"/>
    <property type="match status" value="1"/>
</dbReference>
<organism evidence="4 5">
    <name type="scientific">Variovorax paradoxus</name>
    <dbReference type="NCBI Taxonomy" id="34073"/>
    <lineage>
        <taxon>Bacteria</taxon>
        <taxon>Pseudomonadati</taxon>
        <taxon>Pseudomonadota</taxon>
        <taxon>Betaproteobacteria</taxon>
        <taxon>Burkholderiales</taxon>
        <taxon>Comamonadaceae</taxon>
        <taxon>Variovorax</taxon>
    </lineage>
</organism>
<name>A0A6I6HL68_VARPD</name>
<evidence type="ECO:0000256" key="1">
    <source>
        <dbReference type="ARBA" id="ARBA00022679"/>
    </source>
</evidence>
<dbReference type="Pfam" id="PF00583">
    <property type="entry name" value="Acetyltransf_1"/>
    <property type="match status" value="1"/>
</dbReference>
<dbReference type="InterPro" id="IPR050832">
    <property type="entry name" value="Bact_Acetyltransf"/>
</dbReference>
<dbReference type="OrthoDB" id="5295305at2"/>
<evidence type="ECO:0000313" key="5">
    <source>
        <dbReference type="Proteomes" id="UP000425817"/>
    </source>
</evidence>
<evidence type="ECO:0000256" key="2">
    <source>
        <dbReference type="ARBA" id="ARBA00023315"/>
    </source>
</evidence>
<accession>A0A6I6HL68</accession>
<evidence type="ECO:0000313" key="4">
    <source>
        <dbReference type="EMBL" id="QGW83629.1"/>
    </source>
</evidence>
<gene>
    <name evidence="4" type="ORF">GOQ09_19455</name>
</gene>
<keyword evidence="2" id="KW-0012">Acyltransferase</keyword>
<dbReference type="InterPro" id="IPR000182">
    <property type="entry name" value="GNAT_dom"/>
</dbReference>